<feature type="signal peptide" evidence="11">
    <location>
        <begin position="1"/>
        <end position="21"/>
    </location>
</feature>
<dbReference type="InterPro" id="IPR006331">
    <property type="entry name" value="ADGF"/>
</dbReference>
<dbReference type="Proteomes" id="UP000318571">
    <property type="component" value="Chromosome 6"/>
</dbReference>
<name>A0A553PNX0_TIGCA</name>
<dbReference type="GO" id="GO:0046103">
    <property type="term" value="P:inosine biosynthetic process"/>
    <property type="evidence" value="ECO:0007669"/>
    <property type="project" value="TreeGrafter"/>
</dbReference>
<dbReference type="FunFam" id="3.20.20.140:FF:000017">
    <property type="entry name" value="Adenosine deaminase 2"/>
    <property type="match status" value="1"/>
</dbReference>
<dbReference type="InterPro" id="IPR006330">
    <property type="entry name" value="Ado/ade_deaminase"/>
</dbReference>
<dbReference type="Pfam" id="PF08451">
    <property type="entry name" value="A_deaminase_N"/>
    <property type="match status" value="1"/>
</dbReference>
<evidence type="ECO:0000256" key="9">
    <source>
        <dbReference type="ARBA" id="ARBA00022801"/>
    </source>
</evidence>
<evidence type="ECO:0000256" key="2">
    <source>
        <dbReference type="ARBA" id="ARBA00004613"/>
    </source>
</evidence>
<evidence type="ECO:0000256" key="6">
    <source>
        <dbReference type="ARBA" id="ARBA00022525"/>
    </source>
</evidence>
<comment type="subcellular location">
    <subcellularLocation>
        <location evidence="2">Secreted</location>
    </subcellularLocation>
</comment>
<dbReference type="Gene3D" id="3.20.20.140">
    <property type="entry name" value="Metal-dependent hydrolases"/>
    <property type="match status" value="1"/>
</dbReference>
<keyword evidence="7" id="KW-0479">Metal-binding</keyword>
<reference evidence="14 15" key="1">
    <citation type="journal article" date="2018" name="Nat. Ecol. Evol.">
        <title>Genomic signatures of mitonuclear coevolution across populations of Tigriopus californicus.</title>
        <authorList>
            <person name="Barreto F.S."/>
            <person name="Watson E.T."/>
            <person name="Lima T.G."/>
            <person name="Willett C.S."/>
            <person name="Edmands S."/>
            <person name="Li W."/>
            <person name="Burton R.S."/>
        </authorList>
    </citation>
    <scope>NUCLEOTIDE SEQUENCE [LARGE SCALE GENOMIC DNA]</scope>
    <source>
        <strain evidence="14 15">San Diego</strain>
    </source>
</reference>
<dbReference type="STRING" id="6832.A0A553PNX0"/>
<feature type="domain" description="Adenosine/AMP deaminase N-terminal" evidence="13">
    <location>
        <begin position="16"/>
        <end position="95"/>
    </location>
</feature>
<comment type="caution">
    <text evidence="14">The sequence shown here is derived from an EMBL/GenBank/DDBJ whole genome shotgun (WGS) entry which is preliminary data.</text>
</comment>
<dbReference type="GO" id="GO:0005615">
    <property type="term" value="C:extracellular space"/>
    <property type="evidence" value="ECO:0007669"/>
    <property type="project" value="InterPro"/>
</dbReference>
<accession>A0A553PNX0</accession>
<comment type="similarity">
    <text evidence="3">Belongs to the metallo-dependent hydrolases superfamily. Adenosine and AMP deaminases family. ADGF subfamily.</text>
</comment>
<dbReference type="Pfam" id="PF00962">
    <property type="entry name" value="A_deaminase"/>
    <property type="match status" value="1"/>
</dbReference>
<comment type="cofactor">
    <cofactor evidence="1">
        <name>Zn(2+)</name>
        <dbReference type="ChEBI" id="CHEBI:29105"/>
    </cofactor>
</comment>
<evidence type="ECO:0000256" key="8">
    <source>
        <dbReference type="ARBA" id="ARBA00022729"/>
    </source>
</evidence>
<evidence type="ECO:0000313" key="14">
    <source>
        <dbReference type="EMBL" id="TRY79384.1"/>
    </source>
</evidence>
<evidence type="ECO:0000256" key="10">
    <source>
        <dbReference type="ARBA" id="ARBA00047764"/>
    </source>
</evidence>
<gene>
    <name evidence="14" type="ORF">TCAL_08086</name>
</gene>
<dbReference type="InterPro" id="IPR013659">
    <property type="entry name" value="A_deaminase_N"/>
</dbReference>
<dbReference type="EC" id="3.5.4.4" evidence="4"/>
<evidence type="ECO:0000256" key="5">
    <source>
        <dbReference type="ARBA" id="ARBA00018099"/>
    </source>
</evidence>
<dbReference type="OMA" id="YQPRQTM"/>
<comment type="catalytic activity">
    <reaction evidence="10">
        <text>adenosine + H2O + H(+) = inosine + NH4(+)</text>
        <dbReference type="Rhea" id="RHEA:24408"/>
        <dbReference type="ChEBI" id="CHEBI:15377"/>
        <dbReference type="ChEBI" id="CHEBI:15378"/>
        <dbReference type="ChEBI" id="CHEBI:16335"/>
        <dbReference type="ChEBI" id="CHEBI:17596"/>
        <dbReference type="ChEBI" id="CHEBI:28938"/>
        <dbReference type="EC" id="3.5.4.4"/>
    </reaction>
</comment>
<dbReference type="GO" id="GO:0004000">
    <property type="term" value="F:adenosine deaminase activity"/>
    <property type="evidence" value="ECO:0007669"/>
    <property type="project" value="InterPro"/>
</dbReference>
<dbReference type="EMBL" id="VCGU01000002">
    <property type="protein sequence ID" value="TRY79384.1"/>
    <property type="molecule type" value="Genomic_DNA"/>
</dbReference>
<evidence type="ECO:0000256" key="1">
    <source>
        <dbReference type="ARBA" id="ARBA00001947"/>
    </source>
</evidence>
<dbReference type="PANTHER" id="PTHR11409">
    <property type="entry name" value="ADENOSINE DEAMINASE"/>
    <property type="match status" value="1"/>
</dbReference>
<keyword evidence="15" id="KW-1185">Reference proteome</keyword>
<sequence length="513" mass="57495">MANSWRLLGLLLLVLSDQISADFYSERAAVLEAEANTFMGSELTLSPNEERVNKLLMQMKHTELDSAFESSSYPPAQSLFVSKSEIEASNVFQFIQSLPKGGAIHTHDISIASIDWAIANLTYRDNLWACFDHGSLRFSWALNPDDQCTKWDSLADLRQDLGSEEVDYLIKRYLVINVPNPDEVYPDVNAVWEAFGSALGTVTTLISYEPAFRDYFRQALVEFHADNVQLLEVRTVLPDEVCKDLGPCNKLSQTEIAAIYQEVADEFLQGNPDSCGTHMIFAPTRGVTDETFSEYIPMAQTLMANHPGFFVGFDLVGQEDKGRPLIDYADALIAAKQSDPKLKYFLHAGETDWQGVSTDINIIDALLLNTTRIGHGYAIVKHPEAKRLARERDVPLEICPISNQVLGLVHDLRNHPGAVLIQEGFPLVISSDDPATWDLTGLSYDFYEAFMGMAGRDMDLRLLKKLVLNSVKYAGFVDETKRQQCQDLVMSKWDAFMDTFASSVDPEIQLIHK</sequence>
<keyword evidence="8 11" id="KW-0732">Signal</keyword>
<evidence type="ECO:0000259" key="13">
    <source>
        <dbReference type="Pfam" id="PF08451"/>
    </source>
</evidence>
<dbReference type="PANTHER" id="PTHR11409:SF39">
    <property type="entry name" value="ADENOSINE DEAMINASE 2"/>
    <property type="match status" value="1"/>
</dbReference>
<dbReference type="GO" id="GO:0046872">
    <property type="term" value="F:metal ion binding"/>
    <property type="evidence" value="ECO:0007669"/>
    <property type="project" value="UniProtKB-KW"/>
</dbReference>
<dbReference type="NCBIfam" id="TIGR01431">
    <property type="entry name" value="adm_rel"/>
    <property type="match status" value="1"/>
</dbReference>
<evidence type="ECO:0000256" key="11">
    <source>
        <dbReference type="SAM" id="SignalP"/>
    </source>
</evidence>
<evidence type="ECO:0000313" key="15">
    <source>
        <dbReference type="Proteomes" id="UP000318571"/>
    </source>
</evidence>
<feature type="chain" id="PRO_5021728105" description="Adenosine deaminase" evidence="11">
    <location>
        <begin position="22"/>
        <end position="513"/>
    </location>
</feature>
<evidence type="ECO:0000259" key="12">
    <source>
        <dbReference type="Pfam" id="PF00962"/>
    </source>
</evidence>
<dbReference type="AlphaFoldDB" id="A0A553PNX0"/>
<dbReference type="GO" id="GO:0006154">
    <property type="term" value="P:adenosine catabolic process"/>
    <property type="evidence" value="ECO:0007669"/>
    <property type="project" value="InterPro"/>
</dbReference>
<organism evidence="14 15">
    <name type="scientific">Tigriopus californicus</name>
    <name type="common">Marine copepod</name>
    <dbReference type="NCBI Taxonomy" id="6832"/>
    <lineage>
        <taxon>Eukaryota</taxon>
        <taxon>Metazoa</taxon>
        <taxon>Ecdysozoa</taxon>
        <taxon>Arthropoda</taxon>
        <taxon>Crustacea</taxon>
        <taxon>Multicrustacea</taxon>
        <taxon>Hexanauplia</taxon>
        <taxon>Copepoda</taxon>
        <taxon>Harpacticoida</taxon>
        <taxon>Harpacticidae</taxon>
        <taxon>Tigriopus</taxon>
    </lineage>
</organism>
<keyword evidence="6" id="KW-0964">Secreted</keyword>
<dbReference type="InterPro" id="IPR032466">
    <property type="entry name" value="Metal_Hydrolase"/>
</dbReference>
<evidence type="ECO:0000256" key="7">
    <source>
        <dbReference type="ARBA" id="ARBA00022723"/>
    </source>
</evidence>
<evidence type="ECO:0000256" key="3">
    <source>
        <dbReference type="ARBA" id="ARBA00006083"/>
    </source>
</evidence>
<feature type="domain" description="Adenosine deaminase" evidence="12">
    <location>
        <begin position="191"/>
        <end position="490"/>
    </location>
</feature>
<protein>
    <recommendedName>
        <fullName evidence="5">Adenosine deaminase</fullName>
        <ecNumber evidence="4">3.5.4.4</ecNumber>
    </recommendedName>
</protein>
<evidence type="ECO:0000256" key="4">
    <source>
        <dbReference type="ARBA" id="ARBA00012784"/>
    </source>
</evidence>
<proteinExistence type="inferred from homology"/>
<keyword evidence="9" id="KW-0378">Hydrolase</keyword>
<dbReference type="InterPro" id="IPR001365">
    <property type="entry name" value="A_deaminase_dom"/>
</dbReference>
<dbReference type="SUPFAM" id="SSF51556">
    <property type="entry name" value="Metallo-dependent hydrolases"/>
    <property type="match status" value="1"/>
</dbReference>